<comment type="caution">
    <text evidence="1">The sequence shown here is derived from an EMBL/GenBank/DDBJ whole genome shotgun (WGS) entry which is preliminary data.</text>
</comment>
<evidence type="ECO:0000313" key="2">
    <source>
        <dbReference type="Proteomes" id="UP000035929"/>
    </source>
</evidence>
<evidence type="ECO:0000313" key="1">
    <source>
        <dbReference type="EMBL" id="KMO33483.1"/>
    </source>
</evidence>
<organism evidence="1 2">
    <name type="scientific">Methylobacterium aquaticum</name>
    <dbReference type="NCBI Taxonomy" id="270351"/>
    <lineage>
        <taxon>Bacteria</taxon>
        <taxon>Pseudomonadati</taxon>
        <taxon>Pseudomonadota</taxon>
        <taxon>Alphaproteobacteria</taxon>
        <taxon>Hyphomicrobiales</taxon>
        <taxon>Methylobacteriaceae</taxon>
        <taxon>Methylobacterium</taxon>
    </lineage>
</organism>
<protein>
    <submittedName>
        <fullName evidence="1">Transglutaminase</fullName>
    </submittedName>
</protein>
<proteinExistence type="predicted"/>
<accession>A0A0J6SJC1</accession>
<dbReference type="PANTHER" id="PTHR39327">
    <property type="match status" value="1"/>
</dbReference>
<gene>
    <name evidence="1" type="ORF">VP06_16190</name>
</gene>
<sequence>MRIAGRMGGIGIARAAAVAAGLVGGLPGSVNGAGSQTLAALPPVTVPAATVGEARPVPGWTEFCARYTAECAVDVGEPAQVTLTPRLWQTVTGINRQVNTSLRAITDQEHWRVPDRWDLAEDGSGDCEDFQLLKRKLLAQAGLPHRAMRMTVVIDEKGEGHAVLMLRTDRGDLILDNKISAVLPWHKTGYTYIKREGDEGARWVSLGRAVSPVVTANR</sequence>
<name>A0A0J6SJC1_9HYPH</name>
<dbReference type="InterPro" id="IPR010319">
    <property type="entry name" value="Transglutaminase-like_Cys_pept"/>
</dbReference>
<dbReference type="RefSeq" id="WP_048464798.1">
    <property type="nucleotide sequence ID" value="NZ_LABX01000121.1"/>
</dbReference>
<dbReference type="PATRIC" id="fig|270351.6.peg.734"/>
<dbReference type="Pfam" id="PF06035">
    <property type="entry name" value="Peptidase_C93"/>
    <property type="match status" value="1"/>
</dbReference>
<dbReference type="EMBL" id="LABX01000121">
    <property type="protein sequence ID" value="KMO33483.1"/>
    <property type="molecule type" value="Genomic_DNA"/>
</dbReference>
<dbReference type="AlphaFoldDB" id="A0A0J6SJC1"/>
<dbReference type="PANTHER" id="PTHR39327:SF1">
    <property type="entry name" value="BLR5470 PROTEIN"/>
    <property type="match status" value="1"/>
</dbReference>
<reference evidence="1 2" key="1">
    <citation type="submission" date="2015-03" db="EMBL/GenBank/DDBJ databases">
        <title>Genome sequencing of Methylobacterium aquaticum DSM16371 type strain.</title>
        <authorList>
            <person name="Chaudhry V."/>
            <person name="Patil P.B."/>
        </authorList>
    </citation>
    <scope>NUCLEOTIDE SEQUENCE [LARGE SCALE GENOMIC DNA]</scope>
    <source>
        <strain evidence="1 2">DSM 16371</strain>
    </source>
</reference>
<dbReference type="Gene3D" id="3.10.620.30">
    <property type="match status" value="1"/>
</dbReference>
<dbReference type="Proteomes" id="UP000035929">
    <property type="component" value="Unassembled WGS sequence"/>
</dbReference>